<evidence type="ECO:0000313" key="2">
    <source>
        <dbReference type="Proteomes" id="UP000886501"/>
    </source>
</evidence>
<evidence type="ECO:0000313" key="1">
    <source>
        <dbReference type="EMBL" id="KAF9645713.1"/>
    </source>
</evidence>
<sequence length="156" mass="17299">MVLILNTATGFSILLPFTLGKSASLFTLNPRWAIQLARVTDSIRGIRFVTDPIVDMRLVDAEFFHFTLGEDGVRDVTEALTSTYRRSLNLALLAHSRFGEIISAFESGGTPTSDTPSNSLQRIANWRIRMSMGRRPVEKAFAIVYGYPLFGISLAV</sequence>
<proteinExistence type="predicted"/>
<name>A0ACB6Z8U7_THEGA</name>
<keyword evidence="2" id="KW-1185">Reference proteome</keyword>
<comment type="caution">
    <text evidence="1">The sequence shown here is derived from an EMBL/GenBank/DDBJ whole genome shotgun (WGS) entry which is preliminary data.</text>
</comment>
<reference evidence="1" key="1">
    <citation type="submission" date="2019-10" db="EMBL/GenBank/DDBJ databases">
        <authorList>
            <consortium name="DOE Joint Genome Institute"/>
            <person name="Kuo A."/>
            <person name="Miyauchi S."/>
            <person name="Kiss E."/>
            <person name="Drula E."/>
            <person name="Kohler A."/>
            <person name="Sanchez-Garcia M."/>
            <person name="Andreopoulos B."/>
            <person name="Barry K.W."/>
            <person name="Bonito G."/>
            <person name="Buee M."/>
            <person name="Carver A."/>
            <person name="Chen C."/>
            <person name="Cichocki N."/>
            <person name="Clum A."/>
            <person name="Culley D."/>
            <person name="Crous P.W."/>
            <person name="Fauchery L."/>
            <person name="Girlanda M."/>
            <person name="Hayes R."/>
            <person name="Keri Z."/>
            <person name="Labutti K."/>
            <person name="Lipzen A."/>
            <person name="Lombard V."/>
            <person name="Magnuson J."/>
            <person name="Maillard F."/>
            <person name="Morin E."/>
            <person name="Murat C."/>
            <person name="Nolan M."/>
            <person name="Ohm R."/>
            <person name="Pangilinan J."/>
            <person name="Pereira M."/>
            <person name="Perotto S."/>
            <person name="Peter M."/>
            <person name="Riley R."/>
            <person name="Sitrit Y."/>
            <person name="Stielow B."/>
            <person name="Szollosi G."/>
            <person name="Zifcakova L."/>
            <person name="Stursova M."/>
            <person name="Spatafora J.W."/>
            <person name="Tedersoo L."/>
            <person name="Vaario L.-M."/>
            <person name="Yamada A."/>
            <person name="Yan M."/>
            <person name="Wang P."/>
            <person name="Xu J."/>
            <person name="Bruns T."/>
            <person name="Baldrian P."/>
            <person name="Vilgalys R."/>
            <person name="Henrissat B."/>
            <person name="Grigoriev I.V."/>
            <person name="Hibbett D."/>
            <person name="Nagy L.G."/>
            <person name="Martin F.M."/>
        </authorList>
    </citation>
    <scope>NUCLEOTIDE SEQUENCE</scope>
    <source>
        <strain evidence="1">P2</strain>
    </source>
</reference>
<dbReference type="Proteomes" id="UP000886501">
    <property type="component" value="Unassembled WGS sequence"/>
</dbReference>
<reference evidence="1" key="2">
    <citation type="journal article" date="2020" name="Nat. Commun.">
        <title>Large-scale genome sequencing of mycorrhizal fungi provides insights into the early evolution of symbiotic traits.</title>
        <authorList>
            <person name="Miyauchi S."/>
            <person name="Kiss E."/>
            <person name="Kuo A."/>
            <person name="Drula E."/>
            <person name="Kohler A."/>
            <person name="Sanchez-Garcia M."/>
            <person name="Morin E."/>
            <person name="Andreopoulos B."/>
            <person name="Barry K.W."/>
            <person name="Bonito G."/>
            <person name="Buee M."/>
            <person name="Carver A."/>
            <person name="Chen C."/>
            <person name="Cichocki N."/>
            <person name="Clum A."/>
            <person name="Culley D."/>
            <person name="Crous P.W."/>
            <person name="Fauchery L."/>
            <person name="Girlanda M."/>
            <person name="Hayes R.D."/>
            <person name="Keri Z."/>
            <person name="LaButti K."/>
            <person name="Lipzen A."/>
            <person name="Lombard V."/>
            <person name="Magnuson J."/>
            <person name="Maillard F."/>
            <person name="Murat C."/>
            <person name="Nolan M."/>
            <person name="Ohm R.A."/>
            <person name="Pangilinan J."/>
            <person name="Pereira M.F."/>
            <person name="Perotto S."/>
            <person name="Peter M."/>
            <person name="Pfister S."/>
            <person name="Riley R."/>
            <person name="Sitrit Y."/>
            <person name="Stielow J.B."/>
            <person name="Szollosi G."/>
            <person name="Zifcakova L."/>
            <person name="Stursova M."/>
            <person name="Spatafora J.W."/>
            <person name="Tedersoo L."/>
            <person name="Vaario L.M."/>
            <person name="Yamada A."/>
            <person name="Yan M."/>
            <person name="Wang P."/>
            <person name="Xu J."/>
            <person name="Bruns T."/>
            <person name="Baldrian P."/>
            <person name="Vilgalys R."/>
            <person name="Dunand C."/>
            <person name="Henrissat B."/>
            <person name="Grigoriev I.V."/>
            <person name="Hibbett D."/>
            <person name="Nagy L.G."/>
            <person name="Martin F.M."/>
        </authorList>
    </citation>
    <scope>NUCLEOTIDE SEQUENCE</scope>
    <source>
        <strain evidence="1">P2</strain>
    </source>
</reference>
<dbReference type="EMBL" id="MU118081">
    <property type="protein sequence ID" value="KAF9645713.1"/>
    <property type="molecule type" value="Genomic_DNA"/>
</dbReference>
<accession>A0ACB6Z8U7</accession>
<gene>
    <name evidence="1" type="ORF">BDM02DRAFT_3189504</name>
</gene>
<protein>
    <submittedName>
        <fullName evidence="1">Uncharacterized protein</fullName>
    </submittedName>
</protein>
<organism evidence="1 2">
    <name type="scientific">Thelephora ganbajun</name>
    <name type="common">Ganba fungus</name>
    <dbReference type="NCBI Taxonomy" id="370292"/>
    <lineage>
        <taxon>Eukaryota</taxon>
        <taxon>Fungi</taxon>
        <taxon>Dikarya</taxon>
        <taxon>Basidiomycota</taxon>
        <taxon>Agaricomycotina</taxon>
        <taxon>Agaricomycetes</taxon>
        <taxon>Thelephorales</taxon>
        <taxon>Thelephoraceae</taxon>
        <taxon>Thelephora</taxon>
    </lineage>
</organism>